<dbReference type="AlphaFoldDB" id="A0AAN8XL58"/>
<evidence type="ECO:0000313" key="9">
    <source>
        <dbReference type="EMBL" id="KAK7080540.1"/>
    </source>
</evidence>
<feature type="transmembrane region" description="Helical" evidence="7">
    <location>
        <begin position="426"/>
        <end position="449"/>
    </location>
</feature>
<reference evidence="9 10" key="1">
    <citation type="submission" date="2023-11" db="EMBL/GenBank/DDBJ databases">
        <title>Halocaridina rubra genome assembly.</title>
        <authorList>
            <person name="Smith C."/>
        </authorList>
    </citation>
    <scope>NUCLEOTIDE SEQUENCE [LARGE SCALE GENOMIC DNA]</scope>
    <source>
        <strain evidence="9">EP-1</strain>
        <tissue evidence="9">Whole</tissue>
    </source>
</reference>
<protein>
    <recommendedName>
        <fullName evidence="8">TMC domain-containing protein</fullName>
    </recommendedName>
</protein>
<feature type="transmembrane region" description="Helical" evidence="7">
    <location>
        <begin position="764"/>
        <end position="783"/>
    </location>
</feature>
<evidence type="ECO:0000256" key="5">
    <source>
        <dbReference type="ARBA" id="ARBA00023136"/>
    </source>
</evidence>
<proteinExistence type="inferred from homology"/>
<keyword evidence="3 7" id="KW-0812">Transmembrane</keyword>
<evidence type="ECO:0000256" key="3">
    <source>
        <dbReference type="ARBA" id="ARBA00022692"/>
    </source>
</evidence>
<evidence type="ECO:0000313" key="10">
    <source>
        <dbReference type="Proteomes" id="UP001381693"/>
    </source>
</evidence>
<dbReference type="Pfam" id="PF07810">
    <property type="entry name" value="TMC"/>
    <property type="match status" value="1"/>
</dbReference>
<evidence type="ECO:0000256" key="1">
    <source>
        <dbReference type="ARBA" id="ARBA00004141"/>
    </source>
</evidence>
<comment type="similarity">
    <text evidence="2">Belongs to the TMC family.</text>
</comment>
<dbReference type="PANTHER" id="PTHR23302">
    <property type="entry name" value="TRANSMEMBRANE CHANNEL-RELATED"/>
    <property type="match status" value="1"/>
</dbReference>
<feature type="transmembrane region" description="Helical" evidence="7">
    <location>
        <begin position="722"/>
        <end position="744"/>
    </location>
</feature>
<feature type="transmembrane region" description="Helical" evidence="7">
    <location>
        <begin position="295"/>
        <end position="325"/>
    </location>
</feature>
<dbReference type="PANTHER" id="PTHR23302:SF24">
    <property type="entry name" value="TMC DOMAIN-CONTAINING PROTEIN"/>
    <property type="match status" value="1"/>
</dbReference>
<gene>
    <name evidence="9" type="ORF">SK128_005572</name>
</gene>
<keyword evidence="4 7" id="KW-1133">Transmembrane helix</keyword>
<evidence type="ECO:0000259" key="8">
    <source>
        <dbReference type="Pfam" id="PF07810"/>
    </source>
</evidence>
<feature type="transmembrane region" description="Helical" evidence="7">
    <location>
        <begin position="525"/>
        <end position="546"/>
    </location>
</feature>
<accession>A0AAN8XL58</accession>
<dbReference type="EMBL" id="JAXCGZ010005871">
    <property type="protein sequence ID" value="KAK7080540.1"/>
    <property type="molecule type" value="Genomic_DNA"/>
</dbReference>
<organism evidence="9 10">
    <name type="scientific">Halocaridina rubra</name>
    <name type="common">Hawaiian red shrimp</name>
    <dbReference type="NCBI Taxonomy" id="373956"/>
    <lineage>
        <taxon>Eukaryota</taxon>
        <taxon>Metazoa</taxon>
        <taxon>Ecdysozoa</taxon>
        <taxon>Arthropoda</taxon>
        <taxon>Crustacea</taxon>
        <taxon>Multicrustacea</taxon>
        <taxon>Malacostraca</taxon>
        <taxon>Eumalacostraca</taxon>
        <taxon>Eucarida</taxon>
        <taxon>Decapoda</taxon>
        <taxon>Pleocyemata</taxon>
        <taxon>Caridea</taxon>
        <taxon>Atyoidea</taxon>
        <taxon>Atyidae</taxon>
        <taxon>Halocaridina</taxon>
    </lineage>
</organism>
<dbReference type="InterPro" id="IPR038900">
    <property type="entry name" value="TMC"/>
</dbReference>
<dbReference type="GO" id="GO:0008381">
    <property type="term" value="F:mechanosensitive monoatomic ion channel activity"/>
    <property type="evidence" value="ECO:0007669"/>
    <property type="project" value="TreeGrafter"/>
</dbReference>
<keyword evidence="5 7" id="KW-0472">Membrane</keyword>
<dbReference type="InterPro" id="IPR012496">
    <property type="entry name" value="TMC_dom"/>
</dbReference>
<dbReference type="Proteomes" id="UP001381693">
    <property type="component" value="Unassembled WGS sequence"/>
</dbReference>
<evidence type="ECO:0000256" key="7">
    <source>
        <dbReference type="SAM" id="Phobius"/>
    </source>
</evidence>
<feature type="domain" description="TMC" evidence="8">
    <location>
        <begin position="648"/>
        <end position="754"/>
    </location>
</feature>
<feature type="compositionally biased region" description="Acidic residues" evidence="6">
    <location>
        <begin position="56"/>
        <end position="69"/>
    </location>
</feature>
<feature type="region of interest" description="Disordered" evidence="6">
    <location>
        <begin position="55"/>
        <end position="82"/>
    </location>
</feature>
<name>A0AAN8XL58_HALRR</name>
<keyword evidence="10" id="KW-1185">Reference proteome</keyword>
<evidence type="ECO:0000256" key="4">
    <source>
        <dbReference type="ARBA" id="ARBA00022989"/>
    </source>
</evidence>
<evidence type="ECO:0000256" key="2">
    <source>
        <dbReference type="ARBA" id="ARBA00006510"/>
    </source>
</evidence>
<sequence>MDTTEIADLSGDNGECIETNTAKKVNFKSSKNVETCGAELSGIENTVEKITKEELQMEEGEEEEEENIGNEEQVKSPPWNAFRSHTDSLKNYIRKRAPKYEQSQHIKRKFNFTFNKHPRNFVAGIRKYGEFVSGFGKHERTSTNTPFFTWSRKILRGSGKTLNESIRVACSVSRTTVGQRLQTISSTVAKHLSELSVFGDLLGDPHVDEELTAEDATKELKHVRELTVPLRERRYCLVSLKRRALQNANTKWNMRARFDRMVHDGMRFFDASKGILKPWKPLVHKVEGRFGPSGVAYFNFVLDLISLNLLLSLMTMTIVVLPVIYLQEDSNGTGDIGDWFLGWNYNASERWDGCPDVCLTKYNDKITNCSNLYLEQLKQDFNNYSTGSIQYIASGIAMEILMGKGRLEFTHLFLGYYPAYLELTDYPLGGLLVLCTALVFLSSLIPIVLKIGQWLRYNTTVREGAVFSKIVFTGYDFSLRHLGAICTRQMILKTELLSALNEDEFQRSKANRTSCEKSWIFVKRIIVNVVIQFITMLTCSVIWWFINIQRTIDDWLENFEYLEEWIIINMIFIVNYSDTIFIWLISIIVPPLLSKLGSYEQFSSRNTMLLYITRYGYIRLFSLMSVVISHLEAAGTRESDSCDINLLCWESSLAQKLYAQLVWDFVTRIGLVFFRLLYRILTVPCMYLKVSLLPELSIPDKVIDILFLQTICWISVPVSPLLPTLCFGSLSILLWFELLTALLFSKPTKRVFQAPRSSSMFMLVLANTWLWAAVSVILILVYIKPSLGCGPFRGLPAAWDALTHIVCSLDGNTEWIRDLLFSLDNRIVVIPVLTVLFMTSIYYLFVIRNRSAKIKNLEMKIKSIASDKAFLVNRMHLLQISEEDVSSLSLQE</sequence>
<comment type="caution">
    <text evidence="9">The sequence shown here is derived from an EMBL/GenBank/DDBJ whole genome shotgun (WGS) entry which is preliminary data.</text>
</comment>
<evidence type="ECO:0000256" key="6">
    <source>
        <dbReference type="SAM" id="MobiDB-lite"/>
    </source>
</evidence>
<feature type="transmembrane region" description="Helical" evidence="7">
    <location>
        <begin position="827"/>
        <end position="846"/>
    </location>
</feature>
<comment type="subcellular location">
    <subcellularLocation>
        <location evidence="1">Membrane</location>
        <topology evidence="1">Multi-pass membrane protein</topology>
    </subcellularLocation>
</comment>
<dbReference type="GO" id="GO:0005886">
    <property type="term" value="C:plasma membrane"/>
    <property type="evidence" value="ECO:0007669"/>
    <property type="project" value="InterPro"/>
</dbReference>
<feature type="transmembrane region" description="Helical" evidence="7">
    <location>
        <begin position="566"/>
        <end position="589"/>
    </location>
</feature>